<dbReference type="Proteomes" id="UP001207440">
    <property type="component" value="Unassembled WGS sequence"/>
</dbReference>
<feature type="region of interest" description="Disordered" evidence="1">
    <location>
        <begin position="42"/>
        <end position="68"/>
    </location>
</feature>
<dbReference type="PANTHER" id="PTHR30189:SF1">
    <property type="entry name" value="LPS-ASSEMBLY PROTEIN LPTD"/>
    <property type="match status" value="1"/>
</dbReference>
<evidence type="ECO:0000313" key="3">
    <source>
        <dbReference type="EMBL" id="MCW0522986.1"/>
    </source>
</evidence>
<dbReference type="EMBL" id="JAOZYT010000005">
    <property type="protein sequence ID" value="MCW0522986.1"/>
    <property type="molecule type" value="Genomic_DNA"/>
</dbReference>
<name>A0AAP3EVS6_RIEAN</name>
<feature type="domain" description="LPS-assembly protein LptD central" evidence="2">
    <location>
        <begin position="216"/>
        <end position="687"/>
    </location>
</feature>
<dbReference type="GO" id="GO:0009279">
    <property type="term" value="C:cell outer membrane"/>
    <property type="evidence" value="ECO:0007669"/>
    <property type="project" value="TreeGrafter"/>
</dbReference>
<dbReference type="Pfam" id="PF19838">
    <property type="entry name" value="LptD_2"/>
    <property type="match status" value="1"/>
</dbReference>
<dbReference type="InterPro" id="IPR045659">
    <property type="entry name" value="LptD_2"/>
</dbReference>
<dbReference type="AlphaFoldDB" id="A0AAP3EVS6"/>
<feature type="compositionally biased region" description="Basic and acidic residues" evidence="1">
    <location>
        <begin position="42"/>
        <end position="60"/>
    </location>
</feature>
<organism evidence="3 4">
    <name type="scientific">Riemerella anatipestifer</name>
    <name type="common">Moraxella anatipestifer</name>
    <dbReference type="NCBI Taxonomy" id="34085"/>
    <lineage>
        <taxon>Bacteria</taxon>
        <taxon>Pseudomonadati</taxon>
        <taxon>Bacteroidota</taxon>
        <taxon>Flavobacteriia</taxon>
        <taxon>Flavobacteriales</taxon>
        <taxon>Weeksellaceae</taxon>
        <taxon>Riemerella</taxon>
    </lineage>
</organism>
<evidence type="ECO:0000256" key="1">
    <source>
        <dbReference type="SAM" id="MobiDB-lite"/>
    </source>
</evidence>
<evidence type="ECO:0000259" key="2">
    <source>
        <dbReference type="Pfam" id="PF19838"/>
    </source>
</evidence>
<reference evidence="3" key="1">
    <citation type="submission" date="2022-10" db="EMBL/GenBank/DDBJ databases">
        <title>Sifting through the core-genome to identify putative cross-protective antigens against Riemerella anatipestifer.</title>
        <authorList>
            <person name="Zheng X."/>
            <person name="Zhang W."/>
        </authorList>
    </citation>
    <scope>NUCLEOTIDE SEQUENCE</scope>
    <source>
        <strain evidence="3">ZWRA178</strain>
    </source>
</reference>
<protein>
    <submittedName>
        <fullName evidence="3">LPS assembly protein LptD</fullName>
    </submittedName>
</protein>
<sequence>MKPNFQYKALAKNSSKNTLLILIILIFNNFLAQNTPRTNAKNIEDKSVKKDSLSPRKESLEGTVKMQSENQRNDVQKKMTYLNKKAKVQYLDMTIEADYISINWENGDIFARGEQDENGKIITPATSTQAGKKYEYNEVKFNFKNKRAIAYNARTEEQEGVIVAQKTKKVNDSVFFMRNGVYTTDEYFLKKKDSLADYHLAAPNIKLIKGKNASRVITGPIQMYIEQVPTPLVMPFAILPFSDKRTAGILIPSFGERQDVGFFLNNFGYYQPIGEHFDLKVFLDFYTKGSWNIRPELGYKKNYKYNGSFLADIGTIVRGIKGLSTYSKSNTYRITWRHTQDAKANPFFNFSASVDMVSNRFYNNTINNSYIFNQDVLRTQQNSAISITKRFLNLPISITGSATYSQNFATGDVNIRLPQLNVMINQFYLFKPKTGVRTGLLENIYVNTGLSLDNYVNTSQKQAFTKDMWSNMQTGIKIPVSLTTNTSVMKYFTLSLGANFNNVLTTKTLNKSYNPISNTTVNTYQNNIAGYSTFSTSAGLQTVIYGQANFRKGARIQAIRHMVSPSVSFSYTPDFGKSNWGYYRNFYGADGSINSYSIFEGSIFGTPSRGLSQTISFNINNNIEMKVRSKTDSTGVKKIKIFENINISGGYNFAAEKFKWSAFNISSQNSLFNNKLNINSSLSLDPYKIVFSSDSNIGERVDKFGYFNLQNFNIQLSYPLSSSLFASKDKDSQAKYKTKGSIMQEKYSFDDDNYAHFEQPWTLNINANYNYSKVQTRFGTKVASIGLDGNIKLTPFWTISGSTHYDLISKELAYGRLGFSRDQRSFTINFNWVPFGRFKVYDFFIGIKANILRDAVKYRERSFPQQSDF</sequence>
<accession>A0AAP3EVS6</accession>
<dbReference type="RefSeq" id="WP_064970410.1">
    <property type="nucleotide sequence ID" value="NZ_CP029760.1"/>
</dbReference>
<comment type="caution">
    <text evidence="3">The sequence shown here is derived from an EMBL/GenBank/DDBJ whole genome shotgun (WGS) entry which is preliminary data.</text>
</comment>
<proteinExistence type="predicted"/>
<dbReference type="InterPro" id="IPR050218">
    <property type="entry name" value="LptD"/>
</dbReference>
<gene>
    <name evidence="3" type="ORF">OKE68_01460</name>
</gene>
<evidence type="ECO:0000313" key="4">
    <source>
        <dbReference type="Proteomes" id="UP001207440"/>
    </source>
</evidence>
<dbReference type="GO" id="GO:1990351">
    <property type="term" value="C:transporter complex"/>
    <property type="evidence" value="ECO:0007669"/>
    <property type="project" value="TreeGrafter"/>
</dbReference>
<dbReference type="PANTHER" id="PTHR30189">
    <property type="entry name" value="LPS-ASSEMBLY PROTEIN"/>
    <property type="match status" value="1"/>
</dbReference>